<organism evidence="1 2">
    <name type="scientific">Mycolicibacillus koreensis</name>
    <dbReference type="NCBI Taxonomy" id="1069220"/>
    <lineage>
        <taxon>Bacteria</taxon>
        <taxon>Bacillati</taxon>
        <taxon>Actinomycetota</taxon>
        <taxon>Actinomycetes</taxon>
        <taxon>Mycobacteriales</taxon>
        <taxon>Mycobacteriaceae</taxon>
        <taxon>Mycolicibacillus</taxon>
    </lineage>
</organism>
<dbReference type="AlphaFoldDB" id="A0A7I7SG08"/>
<dbReference type="OrthoDB" id="4624909at2"/>
<reference evidence="1 2" key="1">
    <citation type="submission" date="2017-04" db="EMBL/GenBank/DDBJ databases">
        <title>The new phylogeny of genus Mycobacterium.</title>
        <authorList>
            <person name="Tortoli E."/>
            <person name="Trovato A."/>
            <person name="Cirillo D.M."/>
        </authorList>
    </citation>
    <scope>NUCLEOTIDE SEQUENCE [LARGE SCALE GENOMIC DNA]</scope>
    <source>
        <strain evidence="1 2">KCTC 19819</strain>
    </source>
</reference>
<sequence length="164" mass="17083">MHSRTVPAAVSAVAVLAVAGWAASAAAAPDAGPWPDTRYFDRVDSAEFVVPGADGRWFIAATGQNCGIWGPGSVACAGDIPGAPPGTRALGWVAGDRSMHYDHTVAVRMPATRARVGLAPRTVIEHNGTTCAVTAETGTYCERGPLRFLLTPAGSWLTPPWMDI</sequence>
<evidence type="ECO:0000313" key="1">
    <source>
        <dbReference type="EMBL" id="OSC28357.1"/>
    </source>
</evidence>
<dbReference type="EMBL" id="NCXO01000055">
    <property type="protein sequence ID" value="OSC28357.1"/>
    <property type="molecule type" value="Genomic_DNA"/>
</dbReference>
<protein>
    <submittedName>
        <fullName evidence="1">Uncharacterized protein</fullName>
    </submittedName>
</protein>
<gene>
    <name evidence="1" type="ORF">B8W67_17735</name>
</gene>
<evidence type="ECO:0000313" key="2">
    <source>
        <dbReference type="Proteomes" id="UP000193577"/>
    </source>
</evidence>
<comment type="caution">
    <text evidence="1">The sequence shown here is derived from an EMBL/GenBank/DDBJ whole genome shotgun (WGS) entry which is preliminary data.</text>
</comment>
<dbReference type="Proteomes" id="UP000193577">
    <property type="component" value="Unassembled WGS sequence"/>
</dbReference>
<keyword evidence="2" id="KW-1185">Reference proteome</keyword>
<dbReference type="RefSeq" id="WP_085305369.1">
    <property type="nucleotide sequence ID" value="NZ_AP022594.1"/>
</dbReference>
<name>A0A7I7SG08_9MYCO</name>
<proteinExistence type="predicted"/>
<accession>A0A7I7SG08</accession>